<protein>
    <submittedName>
        <fullName evidence="1">Uncharacterized protein</fullName>
    </submittedName>
</protein>
<dbReference type="EMBL" id="JAFBCF010000001">
    <property type="protein sequence ID" value="MBM7799365.1"/>
    <property type="molecule type" value="Genomic_DNA"/>
</dbReference>
<name>A0ABS2RK29_9ACTN</name>
<comment type="caution">
    <text evidence="1">The sequence shown here is derived from an EMBL/GenBank/DDBJ whole genome shotgun (WGS) entry which is preliminary data.</text>
</comment>
<sequence length="29" mass="2909">MAIVIVAIGMGAIECVALGRRVVAALVIV</sequence>
<proteinExistence type="predicted"/>
<organism evidence="1 2">
    <name type="scientific">Microlunatus panaciterrae</name>
    <dbReference type="NCBI Taxonomy" id="400768"/>
    <lineage>
        <taxon>Bacteria</taxon>
        <taxon>Bacillati</taxon>
        <taxon>Actinomycetota</taxon>
        <taxon>Actinomycetes</taxon>
        <taxon>Propionibacteriales</taxon>
        <taxon>Propionibacteriaceae</taxon>
        <taxon>Microlunatus</taxon>
    </lineage>
</organism>
<dbReference type="Proteomes" id="UP000704762">
    <property type="component" value="Unassembled WGS sequence"/>
</dbReference>
<gene>
    <name evidence="1" type="ORF">JOE57_002286</name>
</gene>
<evidence type="ECO:0000313" key="2">
    <source>
        <dbReference type="Proteomes" id="UP000704762"/>
    </source>
</evidence>
<evidence type="ECO:0000313" key="1">
    <source>
        <dbReference type="EMBL" id="MBM7799365.1"/>
    </source>
</evidence>
<accession>A0ABS2RK29</accession>
<reference evidence="1 2" key="1">
    <citation type="submission" date="2021-01" db="EMBL/GenBank/DDBJ databases">
        <title>Sequencing the genomes of 1000 actinobacteria strains.</title>
        <authorList>
            <person name="Klenk H.-P."/>
        </authorList>
    </citation>
    <scope>NUCLEOTIDE SEQUENCE [LARGE SCALE GENOMIC DNA]</scope>
    <source>
        <strain evidence="1 2">DSM 18662</strain>
    </source>
</reference>
<keyword evidence="2" id="KW-1185">Reference proteome</keyword>